<name>A0A1X9YSR2_9BACT</name>
<dbReference type="EMBL" id="CP021235">
    <property type="protein sequence ID" value="ARS35898.1"/>
    <property type="molecule type" value="Genomic_DNA"/>
</dbReference>
<accession>A0A1X9YSR2</accession>
<evidence type="ECO:0000313" key="1">
    <source>
        <dbReference type="EMBL" id="ARS35898.1"/>
    </source>
</evidence>
<evidence type="ECO:0008006" key="3">
    <source>
        <dbReference type="Google" id="ProtNLM"/>
    </source>
</evidence>
<organism evidence="1 2">
    <name type="scientific">Pontibacter actiniarum</name>
    <dbReference type="NCBI Taxonomy" id="323450"/>
    <lineage>
        <taxon>Bacteria</taxon>
        <taxon>Pseudomonadati</taxon>
        <taxon>Bacteroidota</taxon>
        <taxon>Cytophagia</taxon>
        <taxon>Cytophagales</taxon>
        <taxon>Hymenobacteraceae</taxon>
        <taxon>Pontibacter</taxon>
    </lineage>
</organism>
<dbReference type="KEGG" id="pact:CA264_10880"/>
<dbReference type="OrthoDB" id="851014at2"/>
<gene>
    <name evidence="1" type="ORF">CA264_10880</name>
</gene>
<keyword evidence="2" id="KW-1185">Reference proteome</keyword>
<evidence type="ECO:0000313" key="2">
    <source>
        <dbReference type="Proteomes" id="UP000266292"/>
    </source>
</evidence>
<dbReference type="Proteomes" id="UP000266292">
    <property type="component" value="Chromosome"/>
</dbReference>
<proteinExistence type="predicted"/>
<sequence length="182" mass="19979">MFLSLPFNAQSQSFSKGVGKEPAMLKAGVNFVWLSENDSQGLMFSNSFDHYLSDRLAVGLSLGLLSAKRYDEAKEIYTVQNTFYMASLEATFDILQNESVAFRLGAGPTARHRAEINSDPEDEGTQDGSVTHIKTSDVGAFGFIENDFNILRNGVAGGRIAYFHYSEGTPVLSIGMHLGFKF</sequence>
<reference evidence="2" key="1">
    <citation type="submission" date="2017-05" db="EMBL/GenBank/DDBJ databases">
        <authorList>
            <person name="Ray J."/>
            <person name="Price M."/>
            <person name="Deutschbauer A."/>
        </authorList>
    </citation>
    <scope>NUCLEOTIDE SEQUENCE [LARGE SCALE GENOMIC DNA]</scope>
    <source>
        <strain evidence="2">DSM 19842</strain>
    </source>
</reference>
<dbReference type="AlphaFoldDB" id="A0A1X9YSR2"/>
<protein>
    <recommendedName>
        <fullName evidence="3">Outer membrane protein beta-barrel domain-containing protein</fullName>
    </recommendedName>
</protein>